<dbReference type="SUPFAM" id="SSF64182">
    <property type="entry name" value="DHH phosphoesterases"/>
    <property type="match status" value="1"/>
</dbReference>
<dbReference type="PANTHER" id="PTHR30255:SF2">
    <property type="entry name" value="SINGLE-STRANDED-DNA-SPECIFIC EXONUCLEASE RECJ"/>
    <property type="match status" value="1"/>
</dbReference>
<evidence type="ECO:0000313" key="10">
    <source>
        <dbReference type="EMBL" id="RKQ17914.1"/>
    </source>
</evidence>
<organism evidence="10 11">
    <name type="scientific">Oceanobacillus bengalensis</name>
    <dbReference type="NCBI Taxonomy" id="1435466"/>
    <lineage>
        <taxon>Bacteria</taxon>
        <taxon>Bacillati</taxon>
        <taxon>Bacillota</taxon>
        <taxon>Bacilli</taxon>
        <taxon>Bacillales</taxon>
        <taxon>Bacillaceae</taxon>
        <taxon>Oceanobacillus</taxon>
    </lineage>
</organism>
<comment type="similarity">
    <text evidence="1">Belongs to the RecJ family.</text>
</comment>
<reference evidence="10 11" key="1">
    <citation type="journal article" date="2015" name="Antonie Van Leeuwenhoek">
        <title>Oceanobacillus bengalensis sp. nov., a bacterium isolated from seawater of the Bay of Bengal.</title>
        <authorList>
            <person name="Yongchang O."/>
            <person name="Xiang W."/>
            <person name="Wang G."/>
        </authorList>
    </citation>
    <scope>NUCLEOTIDE SEQUENCE [LARGE SCALE GENOMIC DNA]</scope>
    <source>
        <strain evidence="10 11">MCCC 1K00260</strain>
    </source>
</reference>
<dbReference type="Pfam" id="PF02272">
    <property type="entry name" value="DHHA1"/>
    <property type="match status" value="1"/>
</dbReference>
<dbReference type="Gene3D" id="3.10.310.30">
    <property type="match status" value="1"/>
</dbReference>
<comment type="caution">
    <text evidence="10">The sequence shown here is derived from an EMBL/GenBank/DDBJ whole genome shotgun (WGS) entry which is preliminary data.</text>
</comment>
<dbReference type="InterPro" id="IPR004610">
    <property type="entry name" value="RecJ"/>
</dbReference>
<evidence type="ECO:0000313" key="11">
    <source>
        <dbReference type="Proteomes" id="UP000281813"/>
    </source>
</evidence>
<dbReference type="InterPro" id="IPR038763">
    <property type="entry name" value="DHH_sf"/>
</dbReference>
<dbReference type="InterPro" id="IPR018779">
    <property type="entry name" value="RecJ_C"/>
</dbReference>
<dbReference type="InterPro" id="IPR051673">
    <property type="entry name" value="SSDNA_exonuclease_RecJ"/>
</dbReference>
<feature type="domain" description="RecJ OB" evidence="9">
    <location>
        <begin position="456"/>
        <end position="558"/>
    </location>
</feature>
<dbReference type="InterPro" id="IPR003156">
    <property type="entry name" value="DHHA1_dom"/>
</dbReference>
<gene>
    <name evidence="10" type="primary">recJ</name>
    <name evidence="10" type="ORF">D8M05_03235</name>
</gene>
<dbReference type="Pfam" id="PF17768">
    <property type="entry name" value="RecJ_OB"/>
    <property type="match status" value="1"/>
</dbReference>
<proteinExistence type="inferred from homology"/>
<feature type="domain" description="DHHA1" evidence="7">
    <location>
        <begin position="345"/>
        <end position="436"/>
    </location>
</feature>
<dbReference type="Gene3D" id="3.90.1640.30">
    <property type="match status" value="1"/>
</dbReference>
<dbReference type="PANTHER" id="PTHR30255">
    <property type="entry name" value="SINGLE-STRANDED-DNA-SPECIFIC EXONUCLEASE RECJ"/>
    <property type="match status" value="1"/>
</dbReference>
<evidence type="ECO:0000259" key="6">
    <source>
        <dbReference type="Pfam" id="PF01368"/>
    </source>
</evidence>
<keyword evidence="3" id="KW-0540">Nuclease</keyword>
<dbReference type="GO" id="GO:0006310">
    <property type="term" value="P:DNA recombination"/>
    <property type="evidence" value="ECO:0007669"/>
    <property type="project" value="InterPro"/>
</dbReference>
<evidence type="ECO:0000256" key="4">
    <source>
        <dbReference type="ARBA" id="ARBA00022801"/>
    </source>
</evidence>
<dbReference type="EMBL" id="RBZO01000003">
    <property type="protein sequence ID" value="RKQ17914.1"/>
    <property type="molecule type" value="Genomic_DNA"/>
</dbReference>
<dbReference type="RefSeq" id="WP_121128591.1">
    <property type="nucleotide sequence ID" value="NZ_JBHUFK010000023.1"/>
</dbReference>
<evidence type="ECO:0000256" key="5">
    <source>
        <dbReference type="ARBA" id="ARBA00022839"/>
    </source>
</evidence>
<sequence length="777" mass="88507">MLQSKSNWKYTKKASNAVTWLDDHDEFRKLSPIIKQLLLQRDLHSKEEVQQFLSPDVGNLHSPQKMASIEEATERVHRAIEENEKILIFGDYDADGVSSTTVMLKTLQELGANCDYYIPNRFTEGYGPNEAAFTEAYKRGFTLIITVDTGISAVHEADIAKQLGIDLIITDHHEAQHTLPDAYAILHPKCSPDYPFKELAGVGVAFKFAERLLGYFPKHLLEFVAIGTVADLVPLVDENRILVYHGLHALTNSNNPGIRALKKVCKIEGNVTEEDIGFSIGPRINAVGRLQDADLAVQLLMIDRVQEAELIAEEIQEINSQRQQIVNEIVIEAEEILGPDDLEGVIVVAKEGWNEGVLGIVASKLVRKYDRPAIVLTIKPETKQAKGSARSIPAFDLFSNCMNIRELFTSFGGHAQAAGMTLPLENLHLIRQKLSESILHDLSEEDFKQEIEISSNIPITDINIDLINDIAKLAPFGMKNPKPIFQVEEIPTEVRQIGSAKNHLKLQFKKESTLLDGVGFGMGELFHYISPKTPIKLVGELSINEWNGLKKAQIMVQDMQIDTWQLFDQRGRKHVDFLPYENQTILVLENEQKQYDKENCSSISYQTDVHSLTKVEVLYIRDLPEDLSQLKEIIEKTNPYNIHVCYTVEDSAYLKTFPQREEFIWYYALIKKQKTLDLKRNLQNLMQSKGWSKDRIIFMSNVFFELGFVTIKNGVIYLNPSPEKRDLSDSTLYSRYINQIEVEKTLYYSNYEVLKDWIENSCMSYLRTPKEEVIHGL</sequence>
<evidence type="ECO:0000259" key="8">
    <source>
        <dbReference type="Pfam" id="PF10141"/>
    </source>
</evidence>
<dbReference type="Pfam" id="PF01368">
    <property type="entry name" value="DHH"/>
    <property type="match status" value="1"/>
</dbReference>
<keyword evidence="4" id="KW-0378">Hydrolase</keyword>
<name>A0A494Z606_9BACI</name>
<dbReference type="NCBIfam" id="TIGR00644">
    <property type="entry name" value="recJ"/>
    <property type="match status" value="1"/>
</dbReference>
<evidence type="ECO:0000256" key="3">
    <source>
        <dbReference type="ARBA" id="ARBA00022722"/>
    </source>
</evidence>
<feature type="domain" description="Single-stranded-DNA-specific exonuclease RecJ C-terminal" evidence="8">
    <location>
        <begin position="565"/>
        <end position="758"/>
    </location>
</feature>
<dbReference type="OrthoDB" id="9809852at2"/>
<dbReference type="AlphaFoldDB" id="A0A494Z606"/>
<evidence type="ECO:0000256" key="1">
    <source>
        <dbReference type="ARBA" id="ARBA00005915"/>
    </source>
</evidence>
<evidence type="ECO:0000259" key="7">
    <source>
        <dbReference type="Pfam" id="PF02272"/>
    </source>
</evidence>
<evidence type="ECO:0000256" key="2">
    <source>
        <dbReference type="ARBA" id="ARBA00019841"/>
    </source>
</evidence>
<accession>A0A494Z606</accession>
<keyword evidence="11" id="KW-1185">Reference proteome</keyword>
<protein>
    <recommendedName>
        <fullName evidence="2">Single-stranded-DNA-specific exonuclease RecJ</fullName>
    </recommendedName>
</protein>
<dbReference type="GO" id="GO:0008409">
    <property type="term" value="F:5'-3' exonuclease activity"/>
    <property type="evidence" value="ECO:0007669"/>
    <property type="project" value="InterPro"/>
</dbReference>
<keyword evidence="5 10" id="KW-0269">Exonuclease</keyword>
<dbReference type="GO" id="GO:0006281">
    <property type="term" value="P:DNA repair"/>
    <property type="evidence" value="ECO:0007669"/>
    <property type="project" value="InterPro"/>
</dbReference>
<dbReference type="GO" id="GO:0003676">
    <property type="term" value="F:nucleic acid binding"/>
    <property type="evidence" value="ECO:0007669"/>
    <property type="project" value="InterPro"/>
</dbReference>
<feature type="domain" description="DDH" evidence="6">
    <location>
        <begin position="85"/>
        <end position="228"/>
    </location>
</feature>
<dbReference type="Pfam" id="PF10141">
    <property type="entry name" value="ssDNA-exonuc_C"/>
    <property type="match status" value="1"/>
</dbReference>
<dbReference type="Proteomes" id="UP000281813">
    <property type="component" value="Unassembled WGS sequence"/>
</dbReference>
<dbReference type="InterPro" id="IPR041122">
    <property type="entry name" value="RecJ_OB"/>
</dbReference>
<dbReference type="InterPro" id="IPR001667">
    <property type="entry name" value="DDH_dom"/>
</dbReference>
<evidence type="ECO:0000259" key="9">
    <source>
        <dbReference type="Pfam" id="PF17768"/>
    </source>
</evidence>